<organism evidence="2 3">
    <name type="scientific">Myroides phaeus</name>
    <dbReference type="NCBI Taxonomy" id="702745"/>
    <lineage>
        <taxon>Bacteria</taxon>
        <taxon>Pseudomonadati</taxon>
        <taxon>Bacteroidota</taxon>
        <taxon>Flavobacteriia</taxon>
        <taxon>Flavobacteriales</taxon>
        <taxon>Flavobacteriaceae</taxon>
        <taxon>Myroides</taxon>
    </lineage>
</organism>
<dbReference type="Proteomes" id="UP000243588">
    <property type="component" value="Unassembled WGS sequence"/>
</dbReference>
<dbReference type="Pfam" id="PF08238">
    <property type="entry name" value="Sel1"/>
    <property type="match status" value="17"/>
</dbReference>
<evidence type="ECO:0008006" key="4">
    <source>
        <dbReference type="Google" id="ProtNLM"/>
    </source>
</evidence>
<name>A0A1G8C3Y4_9FLAO</name>
<dbReference type="InterPro" id="IPR006597">
    <property type="entry name" value="Sel1-like"/>
</dbReference>
<dbReference type="AlphaFoldDB" id="A0A1G8C3Y4"/>
<keyword evidence="3" id="KW-1185">Reference proteome</keyword>
<dbReference type="GO" id="GO:0036503">
    <property type="term" value="P:ERAD pathway"/>
    <property type="evidence" value="ECO:0007669"/>
    <property type="project" value="TreeGrafter"/>
</dbReference>
<protein>
    <recommendedName>
        <fullName evidence="4">TPR repeat</fullName>
    </recommendedName>
</protein>
<accession>A0A1G8C3Y4</accession>
<dbReference type="PANTHER" id="PTHR11102:SF160">
    <property type="entry name" value="ERAD-ASSOCIATED E3 UBIQUITIN-PROTEIN LIGASE COMPONENT HRD3"/>
    <property type="match status" value="1"/>
</dbReference>
<dbReference type="Gene3D" id="1.25.40.10">
    <property type="entry name" value="Tetratricopeptide repeat domain"/>
    <property type="match status" value="3"/>
</dbReference>
<dbReference type="SMART" id="SM00671">
    <property type="entry name" value="SEL1"/>
    <property type="match status" value="15"/>
</dbReference>
<reference evidence="3" key="1">
    <citation type="submission" date="2016-10" db="EMBL/GenBank/DDBJ databases">
        <authorList>
            <person name="Varghese N."/>
            <person name="Submissions S."/>
        </authorList>
    </citation>
    <scope>NUCLEOTIDE SEQUENCE [LARGE SCALE GENOMIC DNA]</scope>
    <source>
        <strain evidence="3">DSM 23313</strain>
    </source>
</reference>
<evidence type="ECO:0000313" key="3">
    <source>
        <dbReference type="Proteomes" id="UP000243588"/>
    </source>
</evidence>
<proteinExistence type="predicted"/>
<sequence>MRNSFNEYKSYVNDFAVDSVSLTEQAKSFIEVNDYNDPNQWYKAYGICLLAVKEAKSNEVIEELYIQLNEDSNCVHSSMSLNAEDYATWFTDVRELNNLFINQGFTRAYGFQYELFLNARFSYKDDEIAKGYLQKGYELGDDLCTCHVGYSKYYGNLGYEQNQDEGLQLLQHVVANTKIAAGELFLLNIEFRSCNSPEEGWQVIEKYSDLLHNQKKGLYVLADYYLREEQDAKAAEVLEEGIANKSAYSAYLLGMMCCNGRFESLGYTVERGRDLLDYAFDYGIVYSGFVLAYSYLYPLNGGERDFKTAVALLEKTVAYDSNEALLELATIRLYNEEYKDIEKGLGYLDRAIENGFERAMSEKAYVLLDSDEIESNVVEAKALLEEATKLGSDYAPYRLGIAYQNAEFEDEPNYEKALEYFELSAERNNGMGLEYAGKYNRYGYAGEPNTEKAIAYYQQGIEQHGSNYCKVELAMMLERGEGVDANAEEAQALYIDALNNEYFFAALRLGFMSEDGAAGEPNLEEARKYFQIAADNDIAEGVYHLARFYRYGIGGEKNEEMAFELFEKALDLGFVDANVDIALFYEEGVNGGEPNYAKAFEYMLEGAEAGFSYAQYKVGVYYSYGYLEDRNSEEGKKWFEKAVENGSPLGMLALGDYYLYGYGPDQEYEKSFEYYKMAEERDYISEGIGICYQFGFGVEKDDKKAFQAYKAAAERHYDAAMFRLGLCYYYGNGVDKDLVEAFYYLKTVADNSYMDAVSYVGTMLIKGEGTDKDPEYGVSYLIQAAEAGIDSAQYELANCYLKGEGVPQSDEQAMQWYQQAAENGNEDAQKIVGGPRKRRR</sequence>
<dbReference type="InterPro" id="IPR011990">
    <property type="entry name" value="TPR-like_helical_dom_sf"/>
</dbReference>
<dbReference type="SUPFAM" id="SSF81901">
    <property type="entry name" value="HCP-like"/>
    <property type="match status" value="4"/>
</dbReference>
<dbReference type="STRING" id="702745.SAMN05421818_103117"/>
<dbReference type="InterPro" id="IPR050767">
    <property type="entry name" value="Sel1_AlgK"/>
</dbReference>
<dbReference type="EMBL" id="FNDQ01000003">
    <property type="protein sequence ID" value="SDH40236.1"/>
    <property type="molecule type" value="Genomic_DNA"/>
</dbReference>
<evidence type="ECO:0000256" key="1">
    <source>
        <dbReference type="SAM" id="MobiDB-lite"/>
    </source>
</evidence>
<gene>
    <name evidence="2" type="ORF">SAMN05421818_103117</name>
</gene>
<dbReference type="PANTHER" id="PTHR11102">
    <property type="entry name" value="SEL-1-LIKE PROTEIN"/>
    <property type="match status" value="1"/>
</dbReference>
<feature type="region of interest" description="Disordered" evidence="1">
    <location>
        <begin position="820"/>
        <end position="840"/>
    </location>
</feature>
<dbReference type="RefSeq" id="WP_090405924.1">
    <property type="nucleotide sequence ID" value="NZ_FNDQ01000003.1"/>
</dbReference>
<evidence type="ECO:0000313" key="2">
    <source>
        <dbReference type="EMBL" id="SDH40236.1"/>
    </source>
</evidence>